<dbReference type="Pfam" id="PF00646">
    <property type="entry name" value="F-box"/>
    <property type="match status" value="1"/>
</dbReference>
<reference evidence="2 3" key="1">
    <citation type="journal article" date="2015" name="Nat. Commun.">
        <title>Outbred genome sequencing and CRISPR/Cas9 gene editing in butterflies.</title>
        <authorList>
            <person name="Li X."/>
            <person name="Fan D."/>
            <person name="Zhang W."/>
            <person name="Liu G."/>
            <person name="Zhang L."/>
            <person name="Zhao L."/>
            <person name="Fang X."/>
            <person name="Chen L."/>
            <person name="Dong Y."/>
            <person name="Chen Y."/>
            <person name="Ding Y."/>
            <person name="Zhao R."/>
            <person name="Feng M."/>
            <person name="Zhu Y."/>
            <person name="Feng Y."/>
            <person name="Jiang X."/>
            <person name="Zhu D."/>
            <person name="Xiang H."/>
            <person name="Feng X."/>
            <person name="Li S."/>
            <person name="Wang J."/>
            <person name="Zhang G."/>
            <person name="Kronforst M.R."/>
            <person name="Wang W."/>
        </authorList>
    </citation>
    <scope>NUCLEOTIDE SEQUENCE [LARGE SCALE GENOMIC DNA]</scope>
    <source>
        <strain evidence="2">Ya'a_city_454_Px</strain>
        <tissue evidence="2">Whole body</tissue>
    </source>
</reference>
<organism evidence="2 3">
    <name type="scientific">Papilio xuthus</name>
    <name type="common">Asian swallowtail butterfly</name>
    <dbReference type="NCBI Taxonomy" id="66420"/>
    <lineage>
        <taxon>Eukaryota</taxon>
        <taxon>Metazoa</taxon>
        <taxon>Ecdysozoa</taxon>
        <taxon>Arthropoda</taxon>
        <taxon>Hexapoda</taxon>
        <taxon>Insecta</taxon>
        <taxon>Pterygota</taxon>
        <taxon>Neoptera</taxon>
        <taxon>Endopterygota</taxon>
        <taxon>Lepidoptera</taxon>
        <taxon>Glossata</taxon>
        <taxon>Ditrysia</taxon>
        <taxon>Papilionoidea</taxon>
        <taxon>Papilionidae</taxon>
        <taxon>Papilioninae</taxon>
        <taxon>Papilio</taxon>
    </lineage>
</organism>
<evidence type="ECO:0000259" key="1">
    <source>
        <dbReference type="Pfam" id="PF00646"/>
    </source>
</evidence>
<dbReference type="InterPro" id="IPR001810">
    <property type="entry name" value="F-box_dom"/>
</dbReference>
<dbReference type="GO" id="GO:0045835">
    <property type="term" value="P:negative regulation of meiotic nuclear division"/>
    <property type="evidence" value="ECO:0007669"/>
    <property type="project" value="InterPro"/>
</dbReference>
<feature type="domain" description="F-box" evidence="1">
    <location>
        <begin position="245"/>
        <end position="277"/>
    </location>
</feature>
<dbReference type="EMBL" id="KQ459597">
    <property type="protein sequence ID" value="KPI94860.1"/>
    <property type="molecule type" value="Genomic_DNA"/>
</dbReference>
<accession>A0A194PUP9</accession>
<dbReference type="GO" id="GO:0005634">
    <property type="term" value="C:nucleus"/>
    <property type="evidence" value="ECO:0007669"/>
    <property type="project" value="TreeGrafter"/>
</dbReference>
<evidence type="ECO:0000313" key="2">
    <source>
        <dbReference type="EMBL" id="KPI94860.1"/>
    </source>
</evidence>
<proteinExistence type="predicted"/>
<dbReference type="Gene3D" id="1.20.1280.50">
    <property type="match status" value="1"/>
</dbReference>
<sequence>MDFHSNFMEPATPAITYDINRFSKNEDSGYHTSYTPGSFQYSEISNDSLNSVVQRQYCQIQVECYNLTPDVKVRLGQRYKCSSSISFENTRDSPASRRGVKRPFQEEIENVEEASSIPTPTTLIAGCLRKLKFSDGSKIKSKCATRCPNTILQEFNYQHECGASEITYPTTPVKKICRTSCKLNSPLSLRRPVKKLITHSLSCDIELLEPVKQPSAVKVKSYHIKPNKKIDIIKMLYEHAAMPPIMEIFKYLSNEDIYNFSLVSDTWLKVWDEVSKKLTVKQKFVQFMQSEKENQENKGTTPKDMCHRVVRIPMGVHNVAHIHSTKSSVTSPPGTPRTNKFKKFTKAASLDSRVQVVCSRCDQPAKVNQEDSDEEWVECTNDTCAYQFCRFCRCDRHPGRKCRQYDLEGPSPTKRKKTSFAICTKKSKRILRRLL</sequence>
<dbReference type="STRING" id="66420.A0A194PUP9"/>
<gene>
    <name evidence="2" type="ORF">RR46_11864</name>
</gene>
<dbReference type="Gene3D" id="2.20.25.20">
    <property type="match status" value="1"/>
</dbReference>
<dbReference type="PANTHER" id="PTHR15493">
    <property type="entry name" value="F-BOX ONLY PROTEIN 5 AND 43"/>
    <property type="match status" value="1"/>
</dbReference>
<name>A0A194PUP9_PAPXU</name>
<dbReference type="PANTHER" id="PTHR15493:SF9">
    <property type="entry name" value="GH14043P"/>
    <property type="match status" value="1"/>
</dbReference>
<keyword evidence="3" id="KW-1185">Reference proteome</keyword>
<dbReference type="Proteomes" id="UP000053268">
    <property type="component" value="Unassembled WGS sequence"/>
</dbReference>
<dbReference type="InterPro" id="IPR047147">
    <property type="entry name" value="FBX5_43"/>
</dbReference>
<evidence type="ECO:0000313" key="3">
    <source>
        <dbReference type="Proteomes" id="UP000053268"/>
    </source>
</evidence>
<protein>
    <submittedName>
        <fullName evidence="2">F-box only protein 5</fullName>
    </submittedName>
</protein>
<dbReference type="AlphaFoldDB" id="A0A194PUP9"/>
<dbReference type="GO" id="GO:0007088">
    <property type="term" value="P:regulation of mitotic nuclear division"/>
    <property type="evidence" value="ECO:0007669"/>
    <property type="project" value="InterPro"/>
</dbReference>
<dbReference type="CDD" id="cd20348">
    <property type="entry name" value="BRcat_RBR_EMI"/>
    <property type="match status" value="1"/>
</dbReference>